<organism evidence="1 2">
    <name type="scientific">Chitinophaga niastensis</name>
    <dbReference type="NCBI Taxonomy" id="536980"/>
    <lineage>
        <taxon>Bacteria</taxon>
        <taxon>Pseudomonadati</taxon>
        <taxon>Bacteroidota</taxon>
        <taxon>Chitinophagia</taxon>
        <taxon>Chitinophagales</taxon>
        <taxon>Chitinophagaceae</taxon>
        <taxon>Chitinophaga</taxon>
    </lineage>
</organism>
<evidence type="ECO:0000313" key="2">
    <source>
        <dbReference type="Proteomes" id="UP000240971"/>
    </source>
</evidence>
<sequence length="84" mass="9128">MINTRILLGATTFVLAIAGAISTMGSNRNINGRVLTVNKIVCTLISVNCGFNNLKPICTTGTALHRTVWTVNSTCKLHHLYKIQ</sequence>
<gene>
    <name evidence="1" type="ORF">CLV51_1021071</name>
</gene>
<dbReference type="AlphaFoldDB" id="A0A2P8HPT5"/>
<dbReference type="EMBL" id="PYAW01000002">
    <property type="protein sequence ID" value="PSL48207.1"/>
    <property type="molecule type" value="Genomic_DNA"/>
</dbReference>
<keyword evidence="2" id="KW-1185">Reference proteome</keyword>
<evidence type="ECO:0000313" key="1">
    <source>
        <dbReference type="EMBL" id="PSL48207.1"/>
    </source>
</evidence>
<protein>
    <submittedName>
        <fullName evidence="1">Uncharacterized protein</fullName>
    </submittedName>
</protein>
<reference evidence="1 2" key="1">
    <citation type="submission" date="2018-03" db="EMBL/GenBank/DDBJ databases">
        <title>Genomic Encyclopedia of Archaeal and Bacterial Type Strains, Phase II (KMG-II): from individual species to whole genera.</title>
        <authorList>
            <person name="Goeker M."/>
        </authorList>
    </citation>
    <scope>NUCLEOTIDE SEQUENCE [LARGE SCALE GENOMIC DNA]</scope>
    <source>
        <strain evidence="1 2">DSM 24859</strain>
    </source>
</reference>
<accession>A0A2P8HPT5</accession>
<name>A0A2P8HPT5_CHINA</name>
<comment type="caution">
    <text evidence="1">The sequence shown here is derived from an EMBL/GenBank/DDBJ whole genome shotgun (WGS) entry which is preliminary data.</text>
</comment>
<proteinExistence type="predicted"/>
<dbReference type="Proteomes" id="UP000240971">
    <property type="component" value="Unassembled WGS sequence"/>
</dbReference>